<evidence type="ECO:0000313" key="4">
    <source>
        <dbReference type="EMBL" id="CAF3757010.1"/>
    </source>
</evidence>
<accession>A0A814XSQ2</accession>
<dbReference type="InterPro" id="IPR001810">
    <property type="entry name" value="F-box_dom"/>
</dbReference>
<evidence type="ECO:0000313" key="3">
    <source>
        <dbReference type="EMBL" id="CAF1220027.1"/>
    </source>
</evidence>
<dbReference type="PANTHER" id="PTHR13318:SF152">
    <property type="entry name" value="F-BOX_LRR-REPEAT PROTEIN 4"/>
    <property type="match status" value="1"/>
</dbReference>
<dbReference type="Gene3D" id="3.80.10.10">
    <property type="entry name" value="Ribonuclease Inhibitor"/>
    <property type="match status" value="2"/>
</dbReference>
<dbReference type="InterPro" id="IPR057207">
    <property type="entry name" value="FBXL15_LRR"/>
</dbReference>
<feature type="domain" description="F-box" evidence="2">
    <location>
        <begin position="270"/>
        <end position="325"/>
    </location>
</feature>
<gene>
    <name evidence="3" type="ORF">JYZ213_LOCUS27949</name>
    <name evidence="4" type="ORF">OXD698_LOCUS15792</name>
</gene>
<comment type="caution">
    <text evidence="3">The sequence shown here is derived from an EMBL/GenBank/DDBJ whole genome shotgun (WGS) entry which is preliminary data.</text>
</comment>
<sequence>MSESDESDRSITEQIPSNVLDFSSQYGSNRGRNYNMENICAPPEIYPQYGDSTHALVFRTYGPWWLNMPSYKQTRKNFKREQKTFTSRDFIDIRYSSLVYECISLSIYETYNPGTLEVVYVGKEDDDGNITWHRVWKFPEPFSIVLKDDQEIFIENGLQQMHDLFPDHINSATASLNSLHLNTDNEQISKIFTRHTYPPAARIPRILKIPLKNKVPFPTRHIRLEFDHCTANYYIEIDTIILSGYTSNLNQTLPIETISKQEETFEFNSELNLTKLPFDILFLICSYLDLHSLIRLSSTCRQLREQCLHPLQFSSVDLQPYWNTITNNSIENFFLNHCIQTRYLSLAWTKSIELSPFNQLLNLCSTNLIQLNLACCQYLKGEHIEVIANYCSNIEILNFENCFGLATEDFIPLKNLCHIRSLNVYRTSIDFKTLLPLIDNNKEHLEDINLGNCQYLVDTIGIVKLLFARCSNLRSLDLWRAKDLSHNAYLSIIGLPHDVYDEETRLSELSADQQEELALVYSVVNLPVEIDSITHMIYLSEIDIGWTDPPPGFIQSLVEQAGRSLIKIFLTACRRISNEDIVAIGDNCPKLRQLDLLGSNIINEQAIEYMLKRCLHLEFIDISFCGKISDPTIEIWKKQYKSCFKRSYTPIDHSDIHEELA</sequence>
<dbReference type="SMART" id="SM00367">
    <property type="entry name" value="LRR_CC"/>
    <property type="match status" value="4"/>
</dbReference>
<dbReference type="PANTHER" id="PTHR13318">
    <property type="entry name" value="PARTNER OF PAIRED, ISOFORM B-RELATED"/>
    <property type="match status" value="1"/>
</dbReference>
<dbReference type="InterPro" id="IPR036047">
    <property type="entry name" value="F-box-like_dom_sf"/>
</dbReference>
<evidence type="ECO:0000256" key="1">
    <source>
        <dbReference type="ARBA" id="ARBA00022786"/>
    </source>
</evidence>
<evidence type="ECO:0000259" key="2">
    <source>
        <dbReference type="PROSITE" id="PS50181"/>
    </source>
</evidence>
<dbReference type="GO" id="GO:0031146">
    <property type="term" value="P:SCF-dependent proteasomal ubiquitin-dependent protein catabolic process"/>
    <property type="evidence" value="ECO:0007669"/>
    <property type="project" value="TreeGrafter"/>
</dbReference>
<dbReference type="SUPFAM" id="SSF52047">
    <property type="entry name" value="RNI-like"/>
    <property type="match status" value="1"/>
</dbReference>
<dbReference type="PROSITE" id="PS50181">
    <property type="entry name" value="FBOX"/>
    <property type="match status" value="1"/>
</dbReference>
<dbReference type="Pfam" id="PF25372">
    <property type="entry name" value="DUF7885"/>
    <property type="match status" value="1"/>
</dbReference>
<dbReference type="Proteomes" id="UP000663845">
    <property type="component" value="Unassembled WGS sequence"/>
</dbReference>
<evidence type="ECO:0000313" key="5">
    <source>
        <dbReference type="Proteomes" id="UP000663845"/>
    </source>
</evidence>
<name>A0A814XSQ2_9BILA</name>
<dbReference type="Pfam" id="PF12937">
    <property type="entry name" value="F-box-like"/>
    <property type="match status" value="1"/>
</dbReference>
<organism evidence="3 5">
    <name type="scientific">Adineta steineri</name>
    <dbReference type="NCBI Taxonomy" id="433720"/>
    <lineage>
        <taxon>Eukaryota</taxon>
        <taxon>Metazoa</taxon>
        <taxon>Spiralia</taxon>
        <taxon>Gnathifera</taxon>
        <taxon>Rotifera</taxon>
        <taxon>Eurotatoria</taxon>
        <taxon>Bdelloidea</taxon>
        <taxon>Adinetida</taxon>
        <taxon>Adinetidae</taxon>
        <taxon>Adineta</taxon>
    </lineage>
</organism>
<keyword evidence="1" id="KW-0833">Ubl conjugation pathway</keyword>
<dbReference type="EMBL" id="CAJNOG010000397">
    <property type="protein sequence ID" value="CAF1220027.1"/>
    <property type="molecule type" value="Genomic_DNA"/>
</dbReference>
<dbReference type="AlphaFoldDB" id="A0A814XSQ2"/>
<dbReference type="InterPro" id="IPR032675">
    <property type="entry name" value="LRR_dom_sf"/>
</dbReference>
<dbReference type="InterPro" id="IPR006553">
    <property type="entry name" value="Leu-rich_rpt_Cys-con_subtyp"/>
</dbReference>
<dbReference type="EMBL" id="CAJOAZ010001055">
    <property type="protein sequence ID" value="CAF3757010.1"/>
    <property type="molecule type" value="Genomic_DNA"/>
</dbReference>
<dbReference type="Proteomes" id="UP000663844">
    <property type="component" value="Unassembled WGS sequence"/>
</dbReference>
<dbReference type="SUPFAM" id="SSF81383">
    <property type="entry name" value="F-box domain"/>
    <property type="match status" value="1"/>
</dbReference>
<dbReference type="GO" id="GO:0019005">
    <property type="term" value="C:SCF ubiquitin ligase complex"/>
    <property type="evidence" value="ECO:0007669"/>
    <property type="project" value="TreeGrafter"/>
</dbReference>
<reference evidence="3" key="1">
    <citation type="submission" date="2021-02" db="EMBL/GenBank/DDBJ databases">
        <authorList>
            <person name="Nowell W R."/>
        </authorList>
    </citation>
    <scope>NUCLEOTIDE SEQUENCE</scope>
</reference>
<protein>
    <recommendedName>
        <fullName evidence="2">F-box domain-containing protein</fullName>
    </recommendedName>
</protein>
<proteinExistence type="predicted"/>